<name>A0A7J8F3D1_ROUAE</name>
<evidence type="ECO:0000256" key="1">
    <source>
        <dbReference type="SAM" id="MobiDB-lite"/>
    </source>
</evidence>
<evidence type="ECO:0000313" key="2">
    <source>
        <dbReference type="EMBL" id="KAF6442125.1"/>
    </source>
</evidence>
<dbReference type="EMBL" id="JACASE010000008">
    <property type="protein sequence ID" value="KAF6442125.1"/>
    <property type="molecule type" value="Genomic_DNA"/>
</dbReference>
<proteinExistence type="predicted"/>
<protein>
    <submittedName>
        <fullName evidence="2">RPTOR independent companion of MTOR complex 2</fullName>
    </submittedName>
</protein>
<dbReference type="AlphaFoldDB" id="A0A7J8F3D1"/>
<gene>
    <name evidence="2" type="ORF">HJG63_016695</name>
</gene>
<reference evidence="2 3" key="1">
    <citation type="journal article" date="2020" name="Nature">
        <title>Six reference-quality genomes reveal evolution of bat adaptations.</title>
        <authorList>
            <person name="Jebb D."/>
            <person name="Huang Z."/>
            <person name="Pippel M."/>
            <person name="Hughes G.M."/>
            <person name="Lavrichenko K."/>
            <person name="Devanna P."/>
            <person name="Winkler S."/>
            <person name="Jermiin L.S."/>
            <person name="Skirmuntt E.C."/>
            <person name="Katzourakis A."/>
            <person name="Burkitt-Gray L."/>
            <person name="Ray D.A."/>
            <person name="Sullivan K.A.M."/>
            <person name="Roscito J.G."/>
            <person name="Kirilenko B.M."/>
            <person name="Davalos L.M."/>
            <person name="Corthals A.P."/>
            <person name="Power M.L."/>
            <person name="Jones G."/>
            <person name="Ransome R.D."/>
            <person name="Dechmann D.K.N."/>
            <person name="Locatelli A.G."/>
            <person name="Puechmaille S.J."/>
            <person name="Fedrigo O."/>
            <person name="Jarvis E.D."/>
            <person name="Hiller M."/>
            <person name="Vernes S.C."/>
            <person name="Myers E.W."/>
            <person name="Teeling E.C."/>
        </authorList>
    </citation>
    <scope>NUCLEOTIDE SEQUENCE [LARGE SCALE GENOMIC DNA]</scope>
    <source>
        <strain evidence="2">MRouAeg1</strain>
        <tissue evidence="2">Muscle</tissue>
    </source>
</reference>
<accession>A0A7J8F3D1</accession>
<dbReference type="Proteomes" id="UP000593571">
    <property type="component" value="Unassembled WGS sequence"/>
</dbReference>
<keyword evidence="3" id="KW-1185">Reference proteome</keyword>
<organism evidence="2 3">
    <name type="scientific">Rousettus aegyptiacus</name>
    <name type="common">Egyptian fruit bat</name>
    <name type="synonym">Pteropus aegyptiacus</name>
    <dbReference type="NCBI Taxonomy" id="9407"/>
    <lineage>
        <taxon>Eukaryota</taxon>
        <taxon>Metazoa</taxon>
        <taxon>Chordata</taxon>
        <taxon>Craniata</taxon>
        <taxon>Vertebrata</taxon>
        <taxon>Euteleostomi</taxon>
        <taxon>Mammalia</taxon>
        <taxon>Eutheria</taxon>
        <taxon>Laurasiatheria</taxon>
        <taxon>Chiroptera</taxon>
        <taxon>Yinpterochiroptera</taxon>
        <taxon>Pteropodoidea</taxon>
        <taxon>Pteropodidae</taxon>
        <taxon>Rousettinae</taxon>
        <taxon>Rousettus</taxon>
    </lineage>
</organism>
<evidence type="ECO:0000313" key="3">
    <source>
        <dbReference type="Proteomes" id="UP000593571"/>
    </source>
</evidence>
<feature type="region of interest" description="Disordered" evidence="1">
    <location>
        <begin position="1"/>
        <end position="93"/>
    </location>
</feature>
<feature type="compositionally biased region" description="Pro residues" evidence="1">
    <location>
        <begin position="78"/>
        <end position="88"/>
    </location>
</feature>
<comment type="caution">
    <text evidence="2">The sequence shown here is derived from an EMBL/GenBank/DDBJ whole genome shotgun (WGS) entry which is preliminary data.</text>
</comment>
<sequence length="118" mass="12273">MAAIGRGRSLKNLRIRGRNDSGEENVPLDLTRGNTGCRGPRRGRAAGEEPGLEAGDRGGPCTGPAGVREPEPGAASPDPSPFPVPPSLSPSSSLGLWVLWVPGSIARDSEQPATRWVP</sequence>